<evidence type="ECO:0008006" key="4">
    <source>
        <dbReference type="Google" id="ProtNLM"/>
    </source>
</evidence>
<keyword evidence="1" id="KW-0732">Signal</keyword>
<dbReference type="Gene3D" id="3.40.190.10">
    <property type="entry name" value="Periplasmic binding protein-like II"/>
    <property type="match status" value="1"/>
</dbReference>
<dbReference type="SUPFAM" id="SSF53850">
    <property type="entry name" value="Periplasmic binding protein-like II"/>
    <property type="match status" value="1"/>
</dbReference>
<organism evidence="2 3">
    <name type="scientific">Pelomonas dachongensis</name>
    <dbReference type="NCBI Taxonomy" id="3299029"/>
    <lineage>
        <taxon>Bacteria</taxon>
        <taxon>Pseudomonadati</taxon>
        <taxon>Pseudomonadota</taxon>
        <taxon>Betaproteobacteria</taxon>
        <taxon>Burkholderiales</taxon>
        <taxon>Sphaerotilaceae</taxon>
        <taxon>Roseateles</taxon>
    </lineage>
</organism>
<reference evidence="2 3" key="1">
    <citation type="submission" date="2024-09" db="EMBL/GenBank/DDBJ databases">
        <title>Novel species of the genus Pelomonas and Roseateles isolated from streams.</title>
        <authorList>
            <person name="Lu H."/>
        </authorList>
    </citation>
    <scope>NUCLEOTIDE SEQUENCE [LARGE SCALE GENOMIC DNA]</scope>
    <source>
        <strain evidence="2 3">DC23W</strain>
    </source>
</reference>
<proteinExistence type="predicted"/>
<dbReference type="RefSeq" id="WP_394470909.1">
    <property type="nucleotide sequence ID" value="NZ_JBIGHY010000004.1"/>
</dbReference>
<keyword evidence="3" id="KW-1185">Reference proteome</keyword>
<evidence type="ECO:0000313" key="3">
    <source>
        <dbReference type="Proteomes" id="UP001606300"/>
    </source>
</evidence>
<feature type="signal peptide" evidence="1">
    <location>
        <begin position="1"/>
        <end position="22"/>
    </location>
</feature>
<gene>
    <name evidence="2" type="ORF">ACG02S_13155</name>
</gene>
<feature type="chain" id="PRO_5045144663" description="Phosphate ABC transporter substrate-binding protein" evidence="1">
    <location>
        <begin position="23"/>
        <end position="141"/>
    </location>
</feature>
<protein>
    <recommendedName>
        <fullName evidence="4">Phosphate ABC transporter substrate-binding protein</fullName>
    </recommendedName>
</protein>
<comment type="caution">
    <text evidence="2">The sequence shown here is derived from an EMBL/GenBank/DDBJ whole genome shotgun (WGS) entry which is preliminary data.</text>
</comment>
<dbReference type="EMBL" id="JBIGHY010000004">
    <property type="protein sequence ID" value="MFG6414842.1"/>
    <property type="molecule type" value="Genomic_DNA"/>
</dbReference>
<name>A0ABW7ENV0_9BURK</name>
<sequence length="141" mass="14452">MKNLRNITLAAGLLAAGFTAQAQVVVVVNPKSALASMTADQVSAIFLGKTTTLPSGATAAPVDQAESAAVRDQFYSKVTGKQSAQVKAAWSRLVFSGKGTPPKELGSSADVKKFVAAHADAIGYIEKSSLDGSVKAVLTVD</sequence>
<evidence type="ECO:0000256" key="1">
    <source>
        <dbReference type="SAM" id="SignalP"/>
    </source>
</evidence>
<accession>A0ABW7ENV0</accession>
<dbReference type="Proteomes" id="UP001606300">
    <property type="component" value="Unassembled WGS sequence"/>
</dbReference>
<evidence type="ECO:0000313" key="2">
    <source>
        <dbReference type="EMBL" id="MFG6414842.1"/>
    </source>
</evidence>